<gene>
    <name evidence="2" type="ORF">D9X91_11360</name>
</gene>
<name>A0A3L7JZG9_9BACI</name>
<reference evidence="2 3" key="1">
    <citation type="submission" date="2018-10" db="EMBL/GenBank/DDBJ databases">
        <title>Falsibacillus sp. genome draft.</title>
        <authorList>
            <person name="Shi S."/>
        </authorList>
    </citation>
    <scope>NUCLEOTIDE SEQUENCE [LARGE SCALE GENOMIC DNA]</scope>
    <source>
        <strain evidence="2 3">GY 10110</strain>
    </source>
</reference>
<sequence>MEINRPIFQSYPLGGFSVAAVIFYPFFRLTYYIYVSNKKRFPLIVELFLLSQIYYDNLLTELLLMPYTSTIHAVFKHFYV</sequence>
<evidence type="ECO:0000256" key="1">
    <source>
        <dbReference type="SAM" id="Phobius"/>
    </source>
</evidence>
<evidence type="ECO:0000313" key="2">
    <source>
        <dbReference type="EMBL" id="RLQ95091.1"/>
    </source>
</evidence>
<protein>
    <submittedName>
        <fullName evidence="2">Uncharacterized protein</fullName>
    </submittedName>
</protein>
<accession>A0A3L7JZG9</accession>
<keyword evidence="3" id="KW-1185">Reference proteome</keyword>
<dbReference type="EMBL" id="RCVZ01000007">
    <property type="protein sequence ID" value="RLQ95091.1"/>
    <property type="molecule type" value="Genomic_DNA"/>
</dbReference>
<feature type="transmembrane region" description="Helical" evidence="1">
    <location>
        <begin position="12"/>
        <end position="34"/>
    </location>
</feature>
<dbReference type="Proteomes" id="UP000276770">
    <property type="component" value="Unassembled WGS sequence"/>
</dbReference>
<organism evidence="2 3">
    <name type="scientific">Falsibacillus albus</name>
    <dbReference type="NCBI Taxonomy" id="2478915"/>
    <lineage>
        <taxon>Bacteria</taxon>
        <taxon>Bacillati</taxon>
        <taxon>Bacillota</taxon>
        <taxon>Bacilli</taxon>
        <taxon>Bacillales</taxon>
        <taxon>Bacillaceae</taxon>
        <taxon>Falsibacillus</taxon>
    </lineage>
</organism>
<keyword evidence="1" id="KW-0812">Transmembrane</keyword>
<keyword evidence="1" id="KW-0472">Membrane</keyword>
<comment type="caution">
    <text evidence="2">The sequence shown here is derived from an EMBL/GenBank/DDBJ whole genome shotgun (WGS) entry which is preliminary data.</text>
</comment>
<keyword evidence="1" id="KW-1133">Transmembrane helix</keyword>
<proteinExistence type="predicted"/>
<evidence type="ECO:0000313" key="3">
    <source>
        <dbReference type="Proteomes" id="UP000276770"/>
    </source>
</evidence>
<dbReference type="AlphaFoldDB" id="A0A3L7JZG9"/>